<dbReference type="InterPro" id="IPR000847">
    <property type="entry name" value="LysR_HTH_N"/>
</dbReference>
<comment type="caution">
    <text evidence="6">The sequence shown here is derived from an EMBL/GenBank/DDBJ whole genome shotgun (WGS) entry which is preliminary data.</text>
</comment>
<dbReference type="Pfam" id="PF03466">
    <property type="entry name" value="LysR_substrate"/>
    <property type="match status" value="1"/>
</dbReference>
<comment type="similarity">
    <text evidence="1">Belongs to the LysR transcriptional regulatory family.</text>
</comment>
<dbReference type="FunFam" id="1.10.10.10:FF:000001">
    <property type="entry name" value="LysR family transcriptional regulator"/>
    <property type="match status" value="1"/>
</dbReference>
<evidence type="ECO:0000313" key="7">
    <source>
        <dbReference type="Proteomes" id="UP000683139"/>
    </source>
</evidence>
<dbReference type="InterPro" id="IPR036390">
    <property type="entry name" value="WH_DNA-bd_sf"/>
</dbReference>
<dbReference type="PANTHER" id="PTHR30126:SF39">
    <property type="entry name" value="HTH-TYPE TRANSCRIPTIONAL REGULATOR CYSL"/>
    <property type="match status" value="1"/>
</dbReference>
<dbReference type="SUPFAM" id="SSF53850">
    <property type="entry name" value="Periplasmic binding protein-like II"/>
    <property type="match status" value="1"/>
</dbReference>
<reference evidence="6" key="1">
    <citation type="submission" date="2021-03" db="EMBL/GenBank/DDBJ databases">
        <title>Antimicrobial resistance genes in bacteria isolated from Japanese honey, and their potential for conferring macrolide and lincosamide resistance in the American foulbrood pathogen Paenibacillus larvae.</title>
        <authorList>
            <person name="Okamoto M."/>
            <person name="Kumagai M."/>
            <person name="Kanamori H."/>
            <person name="Takamatsu D."/>
        </authorList>
    </citation>
    <scope>NUCLEOTIDE SEQUENCE</scope>
    <source>
        <strain evidence="6">J40TS1</strain>
    </source>
</reference>
<evidence type="ECO:0000256" key="2">
    <source>
        <dbReference type="ARBA" id="ARBA00023015"/>
    </source>
</evidence>
<evidence type="ECO:0000256" key="1">
    <source>
        <dbReference type="ARBA" id="ARBA00009437"/>
    </source>
</evidence>
<keyword evidence="7" id="KW-1185">Reference proteome</keyword>
<keyword evidence="4" id="KW-0804">Transcription</keyword>
<dbReference type="Gene3D" id="1.10.10.10">
    <property type="entry name" value="Winged helix-like DNA-binding domain superfamily/Winged helix DNA-binding domain"/>
    <property type="match status" value="1"/>
</dbReference>
<dbReference type="SUPFAM" id="SSF46785">
    <property type="entry name" value="Winged helix' DNA-binding domain"/>
    <property type="match status" value="1"/>
</dbReference>
<evidence type="ECO:0000313" key="6">
    <source>
        <dbReference type="EMBL" id="GIP15242.1"/>
    </source>
</evidence>
<organism evidence="6 7">
    <name type="scientific">Paenibacillus montaniterrae</name>
    <dbReference type="NCBI Taxonomy" id="429341"/>
    <lineage>
        <taxon>Bacteria</taxon>
        <taxon>Bacillati</taxon>
        <taxon>Bacillota</taxon>
        <taxon>Bacilli</taxon>
        <taxon>Bacillales</taxon>
        <taxon>Paenibacillaceae</taxon>
        <taxon>Paenibacillus</taxon>
    </lineage>
</organism>
<sequence length="293" mass="33002">MTLRHFQIFIAVCDHLNMTAAANALFMSQPAVSQAIAELEQHYNVRLFERLARKLYLTHAGEKLLGYARHILRMHSDAEAEMRSLNHNSRLRIGVSVTIGAYVLPKLVSSFKQLLPNVSVEVVEDNTTSIEKLIMGDKLDLGLVEGDLTLADLISKPFAEDTLVLICGKTHPFSKRLTVAPKELEHEEFILRELGSGTRNTFESTMAVHDITWRATWTCHNTETIKMAVAEGLGVSVISRSAVNKELEAGMLHIVDVEGITFKRLFKLVHHKNKFISNTMEQFITFCIKQFEA</sequence>
<dbReference type="Proteomes" id="UP000683139">
    <property type="component" value="Unassembled WGS sequence"/>
</dbReference>
<dbReference type="PANTHER" id="PTHR30126">
    <property type="entry name" value="HTH-TYPE TRANSCRIPTIONAL REGULATOR"/>
    <property type="match status" value="1"/>
</dbReference>
<dbReference type="RefSeq" id="WP_213513470.1">
    <property type="nucleotide sequence ID" value="NZ_BOSE01000001.1"/>
</dbReference>
<dbReference type="GO" id="GO:0000976">
    <property type="term" value="F:transcription cis-regulatory region binding"/>
    <property type="evidence" value="ECO:0007669"/>
    <property type="project" value="TreeGrafter"/>
</dbReference>
<dbReference type="PROSITE" id="PS50931">
    <property type="entry name" value="HTH_LYSR"/>
    <property type="match status" value="1"/>
</dbReference>
<evidence type="ECO:0000256" key="4">
    <source>
        <dbReference type="ARBA" id="ARBA00023163"/>
    </source>
</evidence>
<evidence type="ECO:0000256" key="3">
    <source>
        <dbReference type="ARBA" id="ARBA00023125"/>
    </source>
</evidence>
<dbReference type="AlphaFoldDB" id="A0A919YJ01"/>
<dbReference type="InterPro" id="IPR005119">
    <property type="entry name" value="LysR_subst-bd"/>
</dbReference>
<dbReference type="GO" id="GO:0003700">
    <property type="term" value="F:DNA-binding transcription factor activity"/>
    <property type="evidence" value="ECO:0007669"/>
    <property type="project" value="InterPro"/>
</dbReference>
<feature type="domain" description="HTH lysR-type" evidence="5">
    <location>
        <begin position="1"/>
        <end position="58"/>
    </location>
</feature>
<accession>A0A919YJ01</accession>
<gene>
    <name evidence="6" type="ORF">J40TS1_08840</name>
</gene>
<dbReference type="PRINTS" id="PR00039">
    <property type="entry name" value="HTHLYSR"/>
</dbReference>
<evidence type="ECO:0000259" key="5">
    <source>
        <dbReference type="PROSITE" id="PS50931"/>
    </source>
</evidence>
<name>A0A919YJ01_9BACL</name>
<dbReference type="InterPro" id="IPR036388">
    <property type="entry name" value="WH-like_DNA-bd_sf"/>
</dbReference>
<proteinExistence type="inferred from homology"/>
<dbReference type="CDD" id="cd08420">
    <property type="entry name" value="PBP2_CysL_like"/>
    <property type="match status" value="1"/>
</dbReference>
<dbReference type="Pfam" id="PF00126">
    <property type="entry name" value="HTH_1"/>
    <property type="match status" value="1"/>
</dbReference>
<keyword evidence="2" id="KW-0805">Transcription regulation</keyword>
<dbReference type="EMBL" id="BOSE01000001">
    <property type="protein sequence ID" value="GIP15242.1"/>
    <property type="molecule type" value="Genomic_DNA"/>
</dbReference>
<dbReference type="Gene3D" id="3.40.190.290">
    <property type="match status" value="1"/>
</dbReference>
<keyword evidence="3" id="KW-0238">DNA-binding</keyword>
<protein>
    <submittedName>
        <fullName evidence="6">LysR family transcriptional regulator</fullName>
    </submittedName>
</protein>